<dbReference type="Proteomes" id="UP000509594">
    <property type="component" value="Chromosome"/>
</dbReference>
<reference evidence="2 3" key="1">
    <citation type="submission" date="2020-06" db="EMBL/GenBank/DDBJ databases">
        <title>Methanolobus halotolerans sp. nov., isolated from a saline lake Tus in Siberia.</title>
        <authorList>
            <person name="Shen Y."/>
            <person name="Chen S.-C."/>
            <person name="Lai M.-C."/>
            <person name="Huang H.-H."/>
            <person name="Chiu H.-H."/>
            <person name="Tang S.-L."/>
            <person name="Rogozin D.Y."/>
            <person name="Degermendzhy A.G."/>
        </authorList>
    </citation>
    <scope>NUCLEOTIDE SEQUENCE [LARGE SCALE GENOMIC DNA]</scope>
    <source>
        <strain evidence="2 3">DSM 21339</strain>
    </source>
</reference>
<accession>A0A7D5I6P4</accession>
<dbReference type="Gene3D" id="2.60.40.10">
    <property type="entry name" value="Immunoglobulins"/>
    <property type="match status" value="1"/>
</dbReference>
<evidence type="ECO:0000313" key="2">
    <source>
        <dbReference type="EMBL" id="QLC51301.1"/>
    </source>
</evidence>
<feature type="transmembrane region" description="Helical" evidence="1">
    <location>
        <begin position="329"/>
        <end position="348"/>
    </location>
</feature>
<evidence type="ECO:0000313" key="3">
    <source>
        <dbReference type="Proteomes" id="UP000509594"/>
    </source>
</evidence>
<dbReference type="OrthoDB" id="56770at2157"/>
<evidence type="ECO:0000256" key="1">
    <source>
        <dbReference type="SAM" id="Phobius"/>
    </source>
</evidence>
<keyword evidence="3" id="KW-1185">Reference proteome</keyword>
<dbReference type="PANTHER" id="PTHR35902:SF3">
    <property type="entry name" value="NPCBM-ASSOCIATED, NEW3 DOMAIN OF ALPHA-GALACTOSIDASE"/>
    <property type="match status" value="1"/>
</dbReference>
<dbReference type="PANTHER" id="PTHR35902">
    <property type="entry name" value="S-LAYER DOMAIN-LIKE PROTEIN-RELATED"/>
    <property type="match status" value="1"/>
</dbReference>
<dbReference type="AlphaFoldDB" id="A0A7D5I6P4"/>
<sequence>MNKKRIISGSLFICILLATLLVLCMQPAGAKDYIPLPYEYTENYYNTYGEPALYSSVVGDTELSRGETAQINIVLANRGIFKGVKADKDVGSSEVLHQLSLTELEYETKRTTAQGVKTTLISNTEFIEVDPATSSQTLEEVVPGQLPDPLTFTLTVSNNAPAGTYMLELPVEYEYQSDVRMTTDEVAQLGLSTDHANYYKNANTTMQIPVIVEPEARFEVSEVSGDLEVGQSNVINVTYTNIGELPAKDAVARVIVMKPLSSENTVKSLGTLQPGESRTISFEIGSSDSAVEKIYGLDSEIRYIDDDEETAFSENMKVDINVRMPDRQFNITAIALAGLVIMGLVLIIKNIRKNGSNNKIKNNEEDKYD</sequence>
<dbReference type="InterPro" id="IPR013783">
    <property type="entry name" value="Ig-like_fold"/>
</dbReference>
<organism evidence="2 3">
    <name type="scientific">Methanolobus zinderi</name>
    <dbReference type="NCBI Taxonomy" id="536044"/>
    <lineage>
        <taxon>Archaea</taxon>
        <taxon>Methanobacteriati</taxon>
        <taxon>Methanobacteriota</taxon>
        <taxon>Stenosarchaea group</taxon>
        <taxon>Methanomicrobia</taxon>
        <taxon>Methanosarcinales</taxon>
        <taxon>Methanosarcinaceae</taxon>
        <taxon>Methanolobus</taxon>
    </lineage>
</organism>
<keyword evidence="1" id="KW-1133">Transmembrane helix</keyword>
<keyword evidence="1" id="KW-0472">Membrane</keyword>
<evidence type="ECO:0008006" key="4">
    <source>
        <dbReference type="Google" id="ProtNLM"/>
    </source>
</evidence>
<protein>
    <recommendedName>
        <fullName evidence="4">S-layer protein</fullName>
    </recommendedName>
</protein>
<keyword evidence="1" id="KW-0812">Transmembrane</keyword>
<dbReference type="KEGG" id="mzi:HWN40_08930"/>
<name>A0A7D5I6P4_9EURY</name>
<dbReference type="EMBL" id="CP058215">
    <property type="protein sequence ID" value="QLC51301.1"/>
    <property type="molecule type" value="Genomic_DNA"/>
</dbReference>
<gene>
    <name evidence="2" type="ORF">HWN40_08930</name>
</gene>
<proteinExistence type="predicted"/>